<dbReference type="AlphaFoldDB" id="A0A561VM88"/>
<evidence type="ECO:0000313" key="3">
    <source>
        <dbReference type="Proteomes" id="UP000320239"/>
    </source>
</evidence>
<dbReference type="EMBL" id="VIWY01000005">
    <property type="protein sequence ID" value="TWG12734.1"/>
    <property type="molecule type" value="Genomic_DNA"/>
</dbReference>
<accession>A0A561VM88</accession>
<reference evidence="2 3" key="1">
    <citation type="submission" date="2019-06" db="EMBL/GenBank/DDBJ databases">
        <title>Sequencing the genomes of 1000 actinobacteria strains.</title>
        <authorList>
            <person name="Klenk H.-P."/>
        </authorList>
    </citation>
    <scope>NUCLEOTIDE SEQUENCE [LARGE SCALE GENOMIC DNA]</scope>
    <source>
        <strain evidence="2 3">DSM 43866</strain>
    </source>
</reference>
<feature type="compositionally biased region" description="Low complexity" evidence="1">
    <location>
        <begin position="116"/>
        <end position="128"/>
    </location>
</feature>
<protein>
    <submittedName>
        <fullName evidence="2">Uncharacterized protein</fullName>
    </submittedName>
</protein>
<evidence type="ECO:0000256" key="1">
    <source>
        <dbReference type="SAM" id="MobiDB-lite"/>
    </source>
</evidence>
<organism evidence="2 3">
    <name type="scientific">Actinoplanes teichomyceticus</name>
    <dbReference type="NCBI Taxonomy" id="1867"/>
    <lineage>
        <taxon>Bacteria</taxon>
        <taxon>Bacillati</taxon>
        <taxon>Actinomycetota</taxon>
        <taxon>Actinomycetes</taxon>
        <taxon>Micromonosporales</taxon>
        <taxon>Micromonosporaceae</taxon>
        <taxon>Actinoplanes</taxon>
    </lineage>
</organism>
<dbReference type="Proteomes" id="UP000320239">
    <property type="component" value="Unassembled WGS sequence"/>
</dbReference>
<feature type="compositionally biased region" description="Basic and acidic residues" evidence="1">
    <location>
        <begin position="88"/>
        <end position="108"/>
    </location>
</feature>
<feature type="compositionally biased region" description="Basic residues" evidence="1">
    <location>
        <begin position="245"/>
        <end position="258"/>
    </location>
</feature>
<feature type="compositionally biased region" description="Gly residues" evidence="1">
    <location>
        <begin position="129"/>
        <end position="140"/>
    </location>
</feature>
<name>A0A561VM88_ACTTI</name>
<comment type="caution">
    <text evidence="2">The sequence shown here is derived from an EMBL/GenBank/DDBJ whole genome shotgun (WGS) entry which is preliminary data.</text>
</comment>
<evidence type="ECO:0000313" key="2">
    <source>
        <dbReference type="EMBL" id="TWG12734.1"/>
    </source>
</evidence>
<gene>
    <name evidence="2" type="ORF">FHX34_105602</name>
</gene>
<keyword evidence="3" id="KW-1185">Reference proteome</keyword>
<sequence>MLATPTIRPDSTAAYMVSSPSPAARRRACARCAEAASGVTGAGSDATTGGIDTSSARIDESTAMPLRCQVPCVTAPPLRHPRNLGGDGGRRERAAVRPEVQPDRDSCAVRRTQPIPAGQPGPGRSRSGGAAGNRRSGGCGWTVRSRPPGQPAPGRSRSGGCGWTVRSRPPGQPAPGRSRSGGCGWTVRSRPPGQPAPGRSRSGGCGWTVRSRPPGLGRFSGPDGPTHTLGPIGPDRAVPDGSRAGRCRNRRSGPARLW</sequence>
<proteinExistence type="predicted"/>
<feature type="region of interest" description="Disordered" evidence="1">
    <location>
        <begin position="73"/>
        <end position="258"/>
    </location>
</feature>